<sequence>MPDDGERPADDLRTRLHAMETKLRRMREQRNVHNENARRAADSRDSVQQQSKELRERIKERLDEQKEVRVRAKVHQAKRDEIQAQMRELITQRRGKRSDDGTKSIVIQLSETLGEIDRIENRIMTDGSLTLDKENAMLKKLKSLIAKRDELLPAAEEFQIIEIDLGDMEGSIQLLKAEADSQHKAMLDAHKEADGIWEEIKPVLEERDFLRAEGDRLHNAFVSSREGADHIHSEIKILLDQVNEIRDELKAQREERERLIKEHNQSVRDALRTPDEDEELASSLADELLEKGSITLGGTRTDADSKSQPRKKERKRPRRLGTTRGKRD</sequence>
<protein>
    <recommendedName>
        <fullName evidence="3">Archaeal coiled-coil protein</fullName>
    </recommendedName>
</protein>
<dbReference type="EMBL" id="KF901239">
    <property type="protein sequence ID" value="AIF23754.1"/>
    <property type="molecule type" value="Genomic_DNA"/>
</dbReference>
<dbReference type="Pfam" id="PF23435">
    <property type="entry name" value="DUF7121"/>
    <property type="match status" value="1"/>
</dbReference>
<feature type="region of interest" description="Disordered" evidence="1">
    <location>
        <begin position="22"/>
        <end position="56"/>
    </location>
</feature>
<organism evidence="2">
    <name type="scientific">uncultured marine group II/III euryarchaeote SAT1000_18_C09</name>
    <dbReference type="NCBI Taxonomy" id="1456564"/>
    <lineage>
        <taxon>Archaea</taxon>
        <taxon>Methanobacteriati</taxon>
        <taxon>Methanobacteriota</taxon>
        <taxon>environmental samples</taxon>
    </lineage>
</organism>
<name>A0A075I6X5_9EURY</name>
<evidence type="ECO:0000256" key="1">
    <source>
        <dbReference type="SAM" id="MobiDB-lite"/>
    </source>
</evidence>
<reference evidence="2" key="1">
    <citation type="journal article" date="2014" name="Genome Biol. Evol.">
        <title>Pangenome evidence for extensive interdomain horizontal transfer affecting lineage core and shell genes in uncultured planktonic thaumarchaeota and euryarchaeota.</title>
        <authorList>
            <person name="Deschamps P."/>
            <person name="Zivanovic Y."/>
            <person name="Moreira D."/>
            <person name="Rodriguez-Valera F."/>
            <person name="Lopez-Garcia P."/>
        </authorList>
    </citation>
    <scope>NUCLEOTIDE SEQUENCE</scope>
</reference>
<accession>A0A075I6X5</accession>
<evidence type="ECO:0000313" key="2">
    <source>
        <dbReference type="EMBL" id="AIF23754.1"/>
    </source>
</evidence>
<dbReference type="AlphaFoldDB" id="A0A075I6X5"/>
<feature type="compositionally biased region" description="Basic residues" evidence="1">
    <location>
        <begin position="308"/>
        <end position="328"/>
    </location>
</feature>
<feature type="compositionally biased region" description="Basic and acidic residues" evidence="1">
    <location>
        <begin position="22"/>
        <end position="45"/>
    </location>
</feature>
<proteinExistence type="predicted"/>
<evidence type="ECO:0008006" key="3">
    <source>
        <dbReference type="Google" id="ProtNLM"/>
    </source>
</evidence>
<feature type="region of interest" description="Disordered" evidence="1">
    <location>
        <begin position="267"/>
        <end position="328"/>
    </location>
</feature>
<dbReference type="InterPro" id="IPR055545">
    <property type="entry name" value="DUF7121"/>
</dbReference>